<dbReference type="GO" id="GO:0016010">
    <property type="term" value="C:dystrophin-associated glycoprotein complex"/>
    <property type="evidence" value="ECO:0007669"/>
    <property type="project" value="InterPro"/>
</dbReference>
<dbReference type="PANTHER" id="PTHR15260:SF1">
    <property type="entry name" value="SARCOSPAN"/>
    <property type="match status" value="1"/>
</dbReference>
<keyword evidence="2" id="KW-0812">Transmembrane</keyword>
<evidence type="ECO:0000256" key="1">
    <source>
        <dbReference type="SAM" id="MobiDB-lite"/>
    </source>
</evidence>
<proteinExistence type="predicted"/>
<dbReference type="InterPro" id="IPR030429">
    <property type="entry name" value="Sarcospan"/>
</dbReference>
<reference evidence="3" key="1">
    <citation type="submission" date="2021-08" db="EMBL/GenBank/DDBJ databases">
        <authorList>
            <person name="Misof B."/>
            <person name="Oliver O."/>
            <person name="Podsiadlowski L."/>
            <person name="Donath A."/>
            <person name="Peters R."/>
            <person name="Mayer C."/>
            <person name="Rust J."/>
            <person name="Gunkel S."/>
            <person name="Lesny P."/>
            <person name="Martin S."/>
            <person name="Oeyen J.P."/>
            <person name="Petersen M."/>
            <person name="Panagiotis P."/>
            <person name="Wilbrandt J."/>
            <person name="Tanja T."/>
        </authorList>
    </citation>
    <scope>NUCLEOTIDE SEQUENCE</scope>
    <source>
        <strain evidence="3">GBR_01_08_01A</strain>
        <tissue evidence="3">Thorax + abdomen</tissue>
    </source>
</reference>
<dbReference type="EMBL" id="JAIFRP010000006">
    <property type="protein sequence ID" value="KAK2587728.1"/>
    <property type="molecule type" value="Genomic_DNA"/>
</dbReference>
<keyword evidence="4" id="KW-1185">Reference proteome</keyword>
<organism evidence="3 4">
    <name type="scientific">Odynerus spinipes</name>
    <dbReference type="NCBI Taxonomy" id="1348599"/>
    <lineage>
        <taxon>Eukaryota</taxon>
        <taxon>Metazoa</taxon>
        <taxon>Ecdysozoa</taxon>
        <taxon>Arthropoda</taxon>
        <taxon>Hexapoda</taxon>
        <taxon>Insecta</taxon>
        <taxon>Pterygota</taxon>
        <taxon>Neoptera</taxon>
        <taxon>Endopterygota</taxon>
        <taxon>Hymenoptera</taxon>
        <taxon>Apocrita</taxon>
        <taxon>Aculeata</taxon>
        <taxon>Vespoidea</taxon>
        <taxon>Vespidae</taxon>
        <taxon>Eumeninae</taxon>
        <taxon>Odynerus</taxon>
    </lineage>
</organism>
<dbReference type="AlphaFoldDB" id="A0AAD9RY51"/>
<evidence type="ECO:0000313" key="4">
    <source>
        <dbReference type="Proteomes" id="UP001258017"/>
    </source>
</evidence>
<evidence type="ECO:0000256" key="2">
    <source>
        <dbReference type="SAM" id="Phobius"/>
    </source>
</evidence>
<dbReference type="PANTHER" id="PTHR15260">
    <property type="entry name" value="SARCOSPAN"/>
    <property type="match status" value="1"/>
</dbReference>
<keyword evidence="2" id="KW-0472">Membrane</keyword>
<keyword evidence="2" id="KW-1133">Transmembrane helix</keyword>
<feature type="transmembrane region" description="Helical" evidence="2">
    <location>
        <begin position="190"/>
        <end position="211"/>
    </location>
</feature>
<evidence type="ECO:0000313" key="3">
    <source>
        <dbReference type="EMBL" id="KAK2587728.1"/>
    </source>
</evidence>
<feature type="region of interest" description="Disordered" evidence="1">
    <location>
        <begin position="62"/>
        <end position="88"/>
    </location>
</feature>
<gene>
    <name evidence="3" type="ORF">KPH14_003838</name>
</gene>
<sequence length="382" mass="42111">MSEELRTQRLGQYAMERTMQVDEEIQYAPRSRPVSFYDNFKDVSAMPPCVTSAMSVGNLSQVRENDSSSSTMPQSSNNNNNNNNRVSSAMSAGNVSKIQNVRVTGAVSTGNIGRICRLEKMEKELGRAPSMANCLSTTVPVNLAASQIAGRHTPTRNSLRHSRMIVLNRSGQRAQKFLPPLVYHRRLARCLAALQTILGIAITSLSLWLLLWAPNLPIADNPYWSGMPLLLSGSFGVCLLCCFKKEYPGMSPGFCLSLTKAISVFLAVLASVACVLACVSSAMHLARLMRLECTPARVLNATCVCKPRAEHENVTASETSVEYMDLNCPEVESILTILLIFSSTCNALGAIVSGWYSYLHWSTRRKRPKYVPVRTMTFDPSR</sequence>
<protein>
    <recommendedName>
        <fullName evidence="5">Sarcospan</fullName>
    </recommendedName>
</protein>
<feature type="transmembrane region" description="Helical" evidence="2">
    <location>
        <begin position="223"/>
        <end position="243"/>
    </location>
</feature>
<comment type="caution">
    <text evidence="3">The sequence shown here is derived from an EMBL/GenBank/DDBJ whole genome shotgun (WGS) entry which is preliminary data.</text>
</comment>
<feature type="transmembrane region" description="Helical" evidence="2">
    <location>
        <begin position="334"/>
        <end position="359"/>
    </location>
</feature>
<dbReference type="GO" id="GO:0042383">
    <property type="term" value="C:sarcolemma"/>
    <property type="evidence" value="ECO:0007669"/>
    <property type="project" value="TreeGrafter"/>
</dbReference>
<feature type="transmembrane region" description="Helical" evidence="2">
    <location>
        <begin position="264"/>
        <end position="286"/>
    </location>
</feature>
<name>A0AAD9RY51_9HYME</name>
<reference evidence="3" key="2">
    <citation type="journal article" date="2023" name="Commun. Biol.">
        <title>Intrasexual cuticular hydrocarbon dimorphism in a wasp sheds light on hydrocarbon biosynthesis genes in Hymenoptera.</title>
        <authorList>
            <person name="Moris V.C."/>
            <person name="Podsiadlowski L."/>
            <person name="Martin S."/>
            <person name="Oeyen J.P."/>
            <person name="Donath A."/>
            <person name="Petersen M."/>
            <person name="Wilbrandt J."/>
            <person name="Misof B."/>
            <person name="Liedtke D."/>
            <person name="Thamm M."/>
            <person name="Scheiner R."/>
            <person name="Schmitt T."/>
            <person name="Niehuis O."/>
        </authorList>
    </citation>
    <scope>NUCLEOTIDE SEQUENCE</scope>
    <source>
        <strain evidence="3">GBR_01_08_01A</strain>
    </source>
</reference>
<evidence type="ECO:0008006" key="5">
    <source>
        <dbReference type="Google" id="ProtNLM"/>
    </source>
</evidence>
<dbReference type="Proteomes" id="UP001258017">
    <property type="component" value="Unassembled WGS sequence"/>
</dbReference>
<accession>A0AAD9RY51</accession>
<feature type="compositionally biased region" description="Low complexity" evidence="1">
    <location>
        <begin position="67"/>
        <end position="88"/>
    </location>
</feature>